<dbReference type="Pfam" id="PF00656">
    <property type="entry name" value="Peptidase_C14"/>
    <property type="match status" value="1"/>
</dbReference>
<feature type="domain" description="Peptidase C14 caspase" evidence="2">
    <location>
        <begin position="27"/>
        <end position="272"/>
    </location>
</feature>
<name>A0A2U2DPT0_9HYPH</name>
<dbReference type="EMBL" id="QFBC01000006">
    <property type="protein sequence ID" value="PWE55310.1"/>
    <property type="molecule type" value="Genomic_DNA"/>
</dbReference>
<dbReference type="InterPro" id="IPR050452">
    <property type="entry name" value="Metacaspase"/>
</dbReference>
<dbReference type="InterPro" id="IPR029030">
    <property type="entry name" value="Caspase-like_dom_sf"/>
</dbReference>
<dbReference type="Pfam" id="PF14326">
    <property type="entry name" value="DUF4384"/>
    <property type="match status" value="1"/>
</dbReference>
<proteinExistence type="predicted"/>
<keyword evidence="5" id="KW-1185">Reference proteome</keyword>
<dbReference type="GO" id="GO:0005737">
    <property type="term" value="C:cytoplasm"/>
    <property type="evidence" value="ECO:0007669"/>
    <property type="project" value="TreeGrafter"/>
</dbReference>
<accession>A0A2U2DPT0</accession>
<dbReference type="GO" id="GO:0006508">
    <property type="term" value="P:proteolysis"/>
    <property type="evidence" value="ECO:0007669"/>
    <property type="project" value="InterPro"/>
</dbReference>
<dbReference type="PANTHER" id="PTHR48104:SF30">
    <property type="entry name" value="METACASPASE-1"/>
    <property type="match status" value="1"/>
</dbReference>
<dbReference type="Gene3D" id="3.40.50.1460">
    <property type="match status" value="1"/>
</dbReference>
<dbReference type="OrthoDB" id="9149554at2"/>
<feature type="signal peptide" evidence="1">
    <location>
        <begin position="1"/>
        <end position="24"/>
    </location>
</feature>
<protein>
    <submittedName>
        <fullName evidence="4">Uncharacterized protein</fullName>
    </submittedName>
</protein>
<comment type="caution">
    <text evidence="4">The sequence shown here is derived from an EMBL/GenBank/DDBJ whole genome shotgun (WGS) entry which is preliminary data.</text>
</comment>
<dbReference type="InterPro" id="IPR025493">
    <property type="entry name" value="DUF4384"/>
</dbReference>
<gene>
    <name evidence="4" type="ORF">DEM27_14665</name>
</gene>
<sequence>MPRFPFRFVFVLTAVLMASFAARAEDRALLIGIGEYEKLPERMFLHGPVNDVVSMKTLLTGTLGFKPEAIKVLLDKEATRSAMLATAEEWLVAGTKPGDRVYFYYSGHGLQVKDDNGDEEDGLDEAIATYDITPGESDWTNIIRDDDIQALTEKMKDRMVTLIIDACHSGTLSRSLEGSLDDYVAGMRYLPRPSKDNSQPTTRGLKIELAVDTKPEAVIEGSLTTWSAAAPYQVAWDDDRLPPDERHGVFTAAFVAGLVKGEADANGNGVTSVSELFQYLKLKSGEYCKLKKDCQSLDPQIEASPQLLGAELAGYTKPAVEQKPELQKVETLQTPQPFYVAADPVQSVGDILGGYDNGSVAVSIDRGTTLHAGDVFKIAIKSVSGGQLVLLDVNAKGEATQIFPNTVAQKITPLSPNQTLTIPDEYYGFDFEAGESGDSVLVALVINDDIDLSQLVPADQGLEATLNARAALSEIVSRLSKPVATADGFRAVRWTAGKYDYSIK</sequence>
<dbReference type="GO" id="GO:0004197">
    <property type="term" value="F:cysteine-type endopeptidase activity"/>
    <property type="evidence" value="ECO:0007669"/>
    <property type="project" value="InterPro"/>
</dbReference>
<evidence type="ECO:0000256" key="1">
    <source>
        <dbReference type="SAM" id="SignalP"/>
    </source>
</evidence>
<keyword evidence="1" id="KW-0732">Signal</keyword>
<evidence type="ECO:0000259" key="2">
    <source>
        <dbReference type="Pfam" id="PF00656"/>
    </source>
</evidence>
<dbReference type="AlphaFoldDB" id="A0A2U2DPT0"/>
<evidence type="ECO:0000259" key="3">
    <source>
        <dbReference type="Pfam" id="PF14326"/>
    </source>
</evidence>
<evidence type="ECO:0000313" key="5">
    <source>
        <dbReference type="Proteomes" id="UP000245252"/>
    </source>
</evidence>
<feature type="domain" description="DUF4384" evidence="3">
    <location>
        <begin position="370"/>
        <end position="444"/>
    </location>
</feature>
<dbReference type="Proteomes" id="UP000245252">
    <property type="component" value="Unassembled WGS sequence"/>
</dbReference>
<dbReference type="RefSeq" id="WP_109459008.1">
    <property type="nucleotide sequence ID" value="NZ_QFBC01000006.1"/>
</dbReference>
<reference evidence="4 5" key="1">
    <citation type="submission" date="2018-05" db="EMBL/GenBank/DDBJ databases">
        <title>The draft genome of strain NS-104.</title>
        <authorList>
            <person name="Hang P."/>
            <person name="Jiang J."/>
        </authorList>
    </citation>
    <scope>NUCLEOTIDE SEQUENCE [LARGE SCALE GENOMIC DNA]</scope>
    <source>
        <strain evidence="4 5">NS-104</strain>
    </source>
</reference>
<dbReference type="PANTHER" id="PTHR48104">
    <property type="entry name" value="METACASPASE-4"/>
    <property type="match status" value="1"/>
</dbReference>
<dbReference type="InterPro" id="IPR011600">
    <property type="entry name" value="Pept_C14_caspase"/>
</dbReference>
<evidence type="ECO:0000313" key="4">
    <source>
        <dbReference type="EMBL" id="PWE55310.1"/>
    </source>
</evidence>
<organism evidence="4 5">
    <name type="scientific">Metarhizobium album</name>
    <dbReference type="NCBI Taxonomy" id="2182425"/>
    <lineage>
        <taxon>Bacteria</taxon>
        <taxon>Pseudomonadati</taxon>
        <taxon>Pseudomonadota</taxon>
        <taxon>Alphaproteobacteria</taxon>
        <taxon>Hyphomicrobiales</taxon>
        <taxon>Rhizobiaceae</taxon>
        <taxon>Metarhizobium</taxon>
    </lineage>
</organism>
<dbReference type="SUPFAM" id="SSF52129">
    <property type="entry name" value="Caspase-like"/>
    <property type="match status" value="1"/>
</dbReference>
<feature type="chain" id="PRO_5015507655" evidence="1">
    <location>
        <begin position="25"/>
        <end position="504"/>
    </location>
</feature>